<name>A0AA40P0Q5_9PSED</name>
<dbReference type="Pfam" id="PF01526">
    <property type="entry name" value="DDE_Tnp_Tn3"/>
    <property type="match status" value="1"/>
</dbReference>
<reference evidence="2 3" key="1">
    <citation type="submission" date="2015-09" db="EMBL/GenBank/DDBJ databases">
        <title>Genome announcement of multiple Pseudomonas syringae strains.</title>
        <authorList>
            <person name="Thakur S."/>
            <person name="Wang P.W."/>
            <person name="Gong Y."/>
            <person name="Weir B.S."/>
            <person name="Guttman D.S."/>
        </authorList>
    </citation>
    <scope>NUCLEOTIDE SEQUENCE [LARGE SCALE GENOMIC DNA]</scope>
    <source>
        <strain evidence="2 3">ICMP9151</strain>
    </source>
</reference>
<dbReference type="AlphaFoldDB" id="A0AA40P0Q5"/>
<evidence type="ECO:0000313" key="2">
    <source>
        <dbReference type="EMBL" id="KPY92625.1"/>
    </source>
</evidence>
<proteinExistence type="predicted"/>
<dbReference type="Proteomes" id="UP000050523">
    <property type="component" value="Unassembled WGS sequence"/>
</dbReference>
<dbReference type="EMBL" id="LJRO01000444">
    <property type="protein sequence ID" value="KPY92625.1"/>
    <property type="molecule type" value="Genomic_DNA"/>
</dbReference>
<dbReference type="GO" id="GO:0004803">
    <property type="term" value="F:transposase activity"/>
    <property type="evidence" value="ECO:0007669"/>
    <property type="project" value="InterPro"/>
</dbReference>
<organism evidence="2 3">
    <name type="scientific">Pseudomonas tremae</name>
    <dbReference type="NCBI Taxonomy" id="200454"/>
    <lineage>
        <taxon>Bacteria</taxon>
        <taxon>Pseudomonadati</taxon>
        <taxon>Pseudomonadota</taxon>
        <taxon>Gammaproteobacteria</taxon>
        <taxon>Pseudomonadales</taxon>
        <taxon>Pseudomonadaceae</taxon>
        <taxon>Pseudomonas</taxon>
    </lineage>
</organism>
<accession>A0AA40P0Q5</accession>
<evidence type="ECO:0000313" key="3">
    <source>
        <dbReference type="Proteomes" id="UP000050523"/>
    </source>
</evidence>
<dbReference type="InterPro" id="IPR002513">
    <property type="entry name" value="Tn3_Tnp_DDE_dom"/>
</dbReference>
<dbReference type="GO" id="GO:0006313">
    <property type="term" value="P:DNA transposition"/>
    <property type="evidence" value="ECO:0007669"/>
    <property type="project" value="InterPro"/>
</dbReference>
<sequence length="252" mass="28506">MWYRNTSNIVPRMITGDMHSINKANFAIFDWFGGVFAPRFTDANAQLKELYCVDDLALYEKYLVKPVGQIALQAIESEKEGIDQIVATLALKDMTQATLIRKICTYSTSNPTRRAVFEYDKLIRSIYTLRYLRDPQLQRNVHRSQNRIESYHQLRAAIAQVGGKKELTGQTDLGLEISNQCARLVANAIIYYNAAILSRLLERCQGKAKALALIKSTSPVAWQHLLLGGHYTFEDGGKMLDLDTLLEGVDWG</sequence>
<feature type="domain" description="Tn3 transposase DDE" evidence="1">
    <location>
        <begin position="2"/>
        <end position="231"/>
    </location>
</feature>
<gene>
    <name evidence="2" type="ORF">ALO43_200034</name>
</gene>
<evidence type="ECO:0000259" key="1">
    <source>
        <dbReference type="Pfam" id="PF01526"/>
    </source>
</evidence>
<protein>
    <recommendedName>
        <fullName evidence="1">Tn3 transposase DDE domain-containing protein</fullName>
    </recommendedName>
</protein>
<comment type="caution">
    <text evidence="2">The sequence shown here is derived from an EMBL/GenBank/DDBJ whole genome shotgun (WGS) entry which is preliminary data.</text>
</comment>